<gene>
    <name evidence="10" type="ORF">HS088_TW04G01518</name>
</gene>
<evidence type="ECO:0000256" key="4">
    <source>
        <dbReference type="ARBA" id="ARBA00022574"/>
    </source>
</evidence>
<dbReference type="AlphaFoldDB" id="A0A7J7DTD6"/>
<dbReference type="EMBL" id="JAAARO010000004">
    <property type="protein sequence ID" value="KAF5749549.1"/>
    <property type="molecule type" value="Genomic_DNA"/>
</dbReference>
<reference evidence="10 11" key="1">
    <citation type="journal article" date="2020" name="Nat. Commun.">
        <title>Genome of Tripterygium wilfordii and identification of cytochrome P450 involved in triptolide biosynthesis.</title>
        <authorList>
            <person name="Tu L."/>
            <person name="Su P."/>
            <person name="Zhang Z."/>
            <person name="Gao L."/>
            <person name="Wang J."/>
            <person name="Hu T."/>
            <person name="Zhou J."/>
            <person name="Zhang Y."/>
            <person name="Zhao Y."/>
            <person name="Liu Y."/>
            <person name="Song Y."/>
            <person name="Tong Y."/>
            <person name="Lu Y."/>
            <person name="Yang J."/>
            <person name="Xu C."/>
            <person name="Jia M."/>
            <person name="Peters R.J."/>
            <person name="Huang L."/>
            <person name="Gao W."/>
        </authorList>
    </citation>
    <scope>NUCLEOTIDE SEQUENCE [LARGE SCALE GENOMIC DNA]</scope>
    <source>
        <strain evidence="11">cv. XIE 37</strain>
        <tissue evidence="10">Leaf</tissue>
    </source>
</reference>
<dbReference type="GO" id="GO:0006974">
    <property type="term" value="P:DNA damage response"/>
    <property type="evidence" value="ECO:0007669"/>
    <property type="project" value="UniProtKB-KW"/>
</dbReference>
<evidence type="ECO:0000256" key="1">
    <source>
        <dbReference type="ARBA" id="ARBA00002530"/>
    </source>
</evidence>
<proteinExistence type="inferred from homology"/>
<dbReference type="PANTHER" id="PTHR14773">
    <property type="entry name" value="WD REPEAT-CONTAINING PROTEIN 76"/>
    <property type="match status" value="1"/>
</dbReference>
<evidence type="ECO:0000256" key="2">
    <source>
        <dbReference type="ARBA" id="ARBA00005434"/>
    </source>
</evidence>
<evidence type="ECO:0000256" key="3">
    <source>
        <dbReference type="ARBA" id="ARBA00021234"/>
    </source>
</evidence>
<dbReference type="PANTHER" id="PTHR14773:SF0">
    <property type="entry name" value="WD REPEAT-CONTAINING PROTEIN 76"/>
    <property type="match status" value="1"/>
</dbReference>
<organism evidence="10 11">
    <name type="scientific">Tripterygium wilfordii</name>
    <name type="common">Thunder God vine</name>
    <dbReference type="NCBI Taxonomy" id="458696"/>
    <lineage>
        <taxon>Eukaryota</taxon>
        <taxon>Viridiplantae</taxon>
        <taxon>Streptophyta</taxon>
        <taxon>Embryophyta</taxon>
        <taxon>Tracheophyta</taxon>
        <taxon>Spermatophyta</taxon>
        <taxon>Magnoliopsida</taxon>
        <taxon>eudicotyledons</taxon>
        <taxon>Gunneridae</taxon>
        <taxon>Pentapetalae</taxon>
        <taxon>rosids</taxon>
        <taxon>fabids</taxon>
        <taxon>Celastrales</taxon>
        <taxon>Celastraceae</taxon>
        <taxon>Tripterygium</taxon>
    </lineage>
</organism>
<dbReference type="PROSITE" id="PS50082">
    <property type="entry name" value="WD_REPEATS_2"/>
    <property type="match status" value="2"/>
</dbReference>
<dbReference type="GO" id="GO:2000001">
    <property type="term" value="P:regulation of DNA damage checkpoint"/>
    <property type="evidence" value="ECO:0007669"/>
    <property type="project" value="TreeGrafter"/>
</dbReference>
<evidence type="ECO:0000256" key="7">
    <source>
        <dbReference type="ARBA" id="ARBA00023125"/>
    </source>
</evidence>
<feature type="region of interest" description="Disordered" evidence="9">
    <location>
        <begin position="38"/>
        <end position="119"/>
    </location>
</feature>
<keyword evidence="4 8" id="KW-0853">WD repeat</keyword>
<keyword evidence="6" id="KW-0227">DNA damage</keyword>
<evidence type="ECO:0000256" key="5">
    <source>
        <dbReference type="ARBA" id="ARBA00022737"/>
    </source>
</evidence>
<dbReference type="Pfam" id="PF00400">
    <property type="entry name" value="WD40"/>
    <property type="match status" value="2"/>
</dbReference>
<dbReference type="InterPro" id="IPR015943">
    <property type="entry name" value="WD40/YVTN_repeat-like_dom_sf"/>
</dbReference>
<protein>
    <recommendedName>
        <fullName evidence="3">WD repeat-containing protein 76</fullName>
    </recommendedName>
</protein>
<dbReference type="InterPro" id="IPR001680">
    <property type="entry name" value="WD40_rpt"/>
</dbReference>
<evidence type="ECO:0000313" key="11">
    <source>
        <dbReference type="Proteomes" id="UP000593562"/>
    </source>
</evidence>
<evidence type="ECO:0000313" key="10">
    <source>
        <dbReference type="EMBL" id="KAF5749549.1"/>
    </source>
</evidence>
<keyword evidence="7" id="KW-0238">DNA-binding</keyword>
<keyword evidence="11" id="KW-1185">Reference proteome</keyword>
<keyword evidence="5" id="KW-0677">Repeat</keyword>
<dbReference type="GO" id="GO:0003677">
    <property type="term" value="F:DNA binding"/>
    <property type="evidence" value="ECO:0007669"/>
    <property type="project" value="UniProtKB-KW"/>
</dbReference>
<evidence type="ECO:0000256" key="8">
    <source>
        <dbReference type="PROSITE-ProRule" id="PRU00221"/>
    </source>
</evidence>
<comment type="function">
    <text evidence="1">Specifically binds 5-hydroxymethylcytosine (5hmC), suggesting that it acts as a specific reader of 5hmC.</text>
</comment>
<name>A0A7J7DTD6_TRIWF</name>
<dbReference type="FunFam" id="2.130.10.10:FF:000180">
    <property type="entry name" value="WD repeat-containing protein 76"/>
    <property type="match status" value="1"/>
</dbReference>
<accession>A0A7J7DTD6</accession>
<dbReference type="SMART" id="SM00320">
    <property type="entry name" value="WD40"/>
    <property type="match status" value="3"/>
</dbReference>
<dbReference type="Proteomes" id="UP000593562">
    <property type="component" value="Unassembled WGS sequence"/>
</dbReference>
<dbReference type="PROSITE" id="PS00678">
    <property type="entry name" value="WD_REPEATS_1"/>
    <property type="match status" value="1"/>
</dbReference>
<evidence type="ECO:0000256" key="9">
    <source>
        <dbReference type="SAM" id="MobiDB-lite"/>
    </source>
</evidence>
<dbReference type="InterPro" id="IPR036322">
    <property type="entry name" value="WD40_repeat_dom_sf"/>
</dbReference>
<dbReference type="InterPro" id="IPR050853">
    <property type="entry name" value="WD_repeat_DNA-damage-binding"/>
</dbReference>
<dbReference type="PROSITE" id="PS50294">
    <property type="entry name" value="WD_REPEATS_REGION"/>
    <property type="match status" value="1"/>
</dbReference>
<dbReference type="InterPro" id="IPR019775">
    <property type="entry name" value="WD40_repeat_CS"/>
</dbReference>
<dbReference type="SUPFAM" id="SSF50978">
    <property type="entry name" value="WD40 repeat-like"/>
    <property type="match status" value="1"/>
</dbReference>
<evidence type="ECO:0000256" key="6">
    <source>
        <dbReference type="ARBA" id="ARBA00022763"/>
    </source>
</evidence>
<dbReference type="InParanoid" id="A0A7J7DTD6"/>
<dbReference type="FunCoup" id="A0A7J7DTD6">
    <property type="interactions" value="2405"/>
</dbReference>
<sequence length="528" mass="58697">MASLELTEYERKRLENIRRNEEMMNAFKINSKAAELSAATKRQRMGSKSYKVSPEKKPKTGSPVIIRRSLRTRGIPPDAKGLGEGFVEPPNGGIPPDAKGLGDGFVEPSNGTPKPKRLYRPSPCVLGPISMSDAFRGKGTDRVLIDLVLDVAKRQQLSSASIKEEFDIDNSLMHEKYLVKGGCKSEPLDWPVKVEKCEIESGLDLGSLVLKPENVARVVPGRIMLVRFFPCNDARMIVTGNKFGNVGFWNVDSQRKNAIYLYHPHTGPISGIAFRQSCLSKASLISFRSYFFLCYDGFVRLMDAEKEVFDLIYSSDDGIFSLSQRPNDLTSLYLGKGRGGLSVWDERIGKPSSEWILHENRINTIDFNSQNPNIVATGSTDGMACIWDLRSLNAHNPRAVKMESHKRSVHSAYFSPSGSSLATTSIDDTVSILGGPNFEDTSRIYHNNQTGRWISTFRGIWGWDDSYIFIGNMKRGIDVISPVERRVVKTLQSPHMTAIPCRFDAHPYQVGTLAGATAGGQVYLWTSV</sequence>
<dbReference type="GO" id="GO:0005634">
    <property type="term" value="C:nucleus"/>
    <property type="evidence" value="ECO:0007669"/>
    <property type="project" value="TreeGrafter"/>
</dbReference>
<comment type="similarity">
    <text evidence="2">Belongs to the WD repeat DDB2/WDR76 family.</text>
</comment>
<comment type="caution">
    <text evidence="10">The sequence shown here is derived from an EMBL/GenBank/DDBJ whole genome shotgun (WGS) entry which is preliminary data.</text>
</comment>
<feature type="repeat" description="WD" evidence="8">
    <location>
        <begin position="402"/>
        <end position="432"/>
    </location>
</feature>
<feature type="repeat" description="WD" evidence="8">
    <location>
        <begin position="358"/>
        <end position="391"/>
    </location>
</feature>
<dbReference type="Gene3D" id="2.130.10.10">
    <property type="entry name" value="YVTN repeat-like/Quinoprotein amine dehydrogenase"/>
    <property type="match status" value="1"/>
</dbReference>